<evidence type="ECO:0000313" key="3">
    <source>
        <dbReference type="EMBL" id="WZL76782.1"/>
    </source>
</evidence>
<keyword evidence="4" id="KW-1185">Reference proteome</keyword>
<dbReference type="Gene3D" id="3.40.50.850">
    <property type="entry name" value="Isochorismatase-like"/>
    <property type="match status" value="1"/>
</dbReference>
<dbReference type="EMBL" id="CP121689">
    <property type="protein sequence ID" value="WZL76782.1"/>
    <property type="molecule type" value="Genomic_DNA"/>
</dbReference>
<organism evidence="3 4">
    <name type="scientific">Thermatribacter velox</name>
    <dbReference type="NCBI Taxonomy" id="3039681"/>
    <lineage>
        <taxon>Bacteria</taxon>
        <taxon>Pseudomonadati</taxon>
        <taxon>Atribacterota</taxon>
        <taxon>Atribacteria</taxon>
        <taxon>Atribacterales</taxon>
        <taxon>Thermatribacteraceae</taxon>
        <taxon>Thermatribacter</taxon>
    </lineage>
</organism>
<dbReference type="InterPro" id="IPR036380">
    <property type="entry name" value="Isochorismatase-like_sf"/>
</dbReference>
<dbReference type="EC" id="3.-.-.-" evidence="3"/>
<proteinExistence type="predicted"/>
<reference evidence="3 4" key="1">
    <citation type="submission" date="2023-03" db="EMBL/GenBank/DDBJ databases">
        <title>Novel Species.</title>
        <authorList>
            <person name="Ma S."/>
        </authorList>
    </citation>
    <scope>NUCLEOTIDE SEQUENCE [LARGE SCALE GENOMIC DNA]</scope>
    <source>
        <strain evidence="3 4">B11</strain>
    </source>
</reference>
<gene>
    <name evidence="3" type="ORF">QBE54_03365</name>
</gene>
<evidence type="ECO:0000259" key="2">
    <source>
        <dbReference type="Pfam" id="PF00857"/>
    </source>
</evidence>
<evidence type="ECO:0000256" key="1">
    <source>
        <dbReference type="ARBA" id="ARBA00022801"/>
    </source>
</evidence>
<dbReference type="Proteomes" id="UP001461341">
    <property type="component" value="Chromosome"/>
</dbReference>
<dbReference type="InterPro" id="IPR050272">
    <property type="entry name" value="Isochorismatase-like_hydrls"/>
</dbReference>
<dbReference type="PANTHER" id="PTHR43540:SF10">
    <property type="entry name" value="ISOCHORISMATASE"/>
    <property type="match status" value="1"/>
</dbReference>
<evidence type="ECO:0000313" key="4">
    <source>
        <dbReference type="Proteomes" id="UP001461341"/>
    </source>
</evidence>
<dbReference type="PANTHER" id="PTHR43540">
    <property type="entry name" value="PEROXYUREIDOACRYLATE/UREIDOACRYLATE AMIDOHYDROLASE-RELATED"/>
    <property type="match status" value="1"/>
</dbReference>
<protein>
    <submittedName>
        <fullName evidence="3">Cysteine hydrolase</fullName>
        <ecNumber evidence="3">3.-.-.-</ecNumber>
    </submittedName>
</protein>
<dbReference type="SUPFAM" id="SSF52499">
    <property type="entry name" value="Isochorismatase-like hydrolases"/>
    <property type="match status" value="1"/>
</dbReference>
<keyword evidence="1 3" id="KW-0378">Hydrolase</keyword>
<dbReference type="Pfam" id="PF00857">
    <property type="entry name" value="Isochorismatase"/>
    <property type="match status" value="1"/>
</dbReference>
<name>A0ABZ2YCU4_9BACT</name>
<dbReference type="CDD" id="cd00431">
    <property type="entry name" value="cysteine_hydrolases"/>
    <property type="match status" value="1"/>
</dbReference>
<dbReference type="InterPro" id="IPR000868">
    <property type="entry name" value="Isochorismatase-like_dom"/>
</dbReference>
<accession>A0ABZ2YCU4</accession>
<feature type="domain" description="Isochorismatase-like" evidence="2">
    <location>
        <begin position="3"/>
        <end position="170"/>
    </location>
</feature>
<dbReference type="RefSeq" id="WP_369018946.1">
    <property type="nucleotide sequence ID" value="NZ_CP121689.1"/>
</dbReference>
<sequence length="171" mass="19609">MKALLVIDMLNDFVHPQGVLYVGEQVRGVIDFCKKLVERKRGEGSPLFFICDTHRKDDVEFKMFPPHCIEGEWGNQVLEGLQPQKDDYVIPKRRFNAFFGTPLDMFLREMKVEELEVVGVCTNICVLYTVASARMLGYQVTVYEQGVTSFDLDAHRFALKEMHDTLGAEVI</sequence>
<dbReference type="GO" id="GO:0016787">
    <property type="term" value="F:hydrolase activity"/>
    <property type="evidence" value="ECO:0007669"/>
    <property type="project" value="UniProtKB-KW"/>
</dbReference>